<dbReference type="Pfam" id="PF10442">
    <property type="entry name" value="FIST_C"/>
    <property type="match status" value="1"/>
</dbReference>
<keyword evidence="4" id="KW-1133">Transmembrane helix</keyword>
<keyword evidence="2" id="KW-1003">Cell membrane</keyword>
<comment type="subcellular location">
    <subcellularLocation>
        <location evidence="1">Cell membrane</location>
        <topology evidence="1">Multi-pass membrane protein</topology>
    </subcellularLocation>
</comment>
<feature type="domain" description="FIST C-domain" evidence="7">
    <location>
        <begin position="242"/>
        <end position="388"/>
    </location>
</feature>
<evidence type="ECO:0000259" key="7">
    <source>
        <dbReference type="SMART" id="SM01204"/>
    </source>
</evidence>
<dbReference type="PIRSF" id="PIRSF018953">
    <property type="entry name" value="UCP018953"/>
    <property type="match status" value="1"/>
</dbReference>
<evidence type="ECO:0000313" key="9">
    <source>
        <dbReference type="Proteomes" id="UP000717364"/>
    </source>
</evidence>
<dbReference type="InterPro" id="IPR019494">
    <property type="entry name" value="FIST_C"/>
</dbReference>
<keyword evidence="9" id="KW-1185">Reference proteome</keyword>
<evidence type="ECO:0000256" key="5">
    <source>
        <dbReference type="ARBA" id="ARBA00023136"/>
    </source>
</evidence>
<evidence type="ECO:0000256" key="1">
    <source>
        <dbReference type="ARBA" id="ARBA00004651"/>
    </source>
</evidence>
<feature type="domain" description="FIST" evidence="6">
    <location>
        <begin position="31"/>
        <end position="232"/>
    </location>
</feature>
<dbReference type="PANTHER" id="PTHR14939">
    <property type="entry name" value="F-BOX ONLY PROTEIN 22"/>
    <property type="match status" value="1"/>
</dbReference>
<evidence type="ECO:0000256" key="4">
    <source>
        <dbReference type="ARBA" id="ARBA00022989"/>
    </source>
</evidence>
<dbReference type="EMBL" id="JADOES010000028">
    <property type="protein sequence ID" value="MBT9316575.1"/>
    <property type="molecule type" value="Genomic_DNA"/>
</dbReference>
<keyword evidence="5" id="KW-0472">Membrane</keyword>
<evidence type="ECO:0000313" key="8">
    <source>
        <dbReference type="EMBL" id="MBT9316575.1"/>
    </source>
</evidence>
<accession>A0A947DGZ1</accession>
<gene>
    <name evidence="8" type="ORF">IXB50_14185</name>
</gene>
<reference evidence="8" key="2">
    <citation type="journal article" date="2021" name="Mar. Drugs">
        <title>Genome Reduction and Secondary Metabolism of the Marine Sponge-Associated Cyanobacterium Leptothoe.</title>
        <authorList>
            <person name="Konstantinou D."/>
            <person name="Popin R.V."/>
            <person name="Fewer D.P."/>
            <person name="Sivonen K."/>
            <person name="Gkelis S."/>
        </authorList>
    </citation>
    <scope>NUCLEOTIDE SEQUENCE</scope>
    <source>
        <strain evidence="8">TAU-MAC 1115</strain>
    </source>
</reference>
<organism evidence="8 9">
    <name type="scientific">Leptothoe spongobia TAU-MAC 1115</name>
    <dbReference type="NCBI Taxonomy" id="1967444"/>
    <lineage>
        <taxon>Bacteria</taxon>
        <taxon>Bacillati</taxon>
        <taxon>Cyanobacteriota</taxon>
        <taxon>Cyanophyceae</taxon>
        <taxon>Nodosilineales</taxon>
        <taxon>Cymatolegaceae</taxon>
        <taxon>Leptothoe</taxon>
        <taxon>Leptothoe spongobia</taxon>
    </lineage>
</organism>
<dbReference type="SMART" id="SM00897">
    <property type="entry name" value="FIST"/>
    <property type="match status" value="1"/>
</dbReference>
<dbReference type="SMART" id="SM01204">
    <property type="entry name" value="FIST_C"/>
    <property type="match status" value="1"/>
</dbReference>
<protein>
    <submittedName>
        <fullName evidence="8">FIST C-terminal domain-containing protein</fullName>
    </submittedName>
</protein>
<proteinExistence type="predicted"/>
<dbReference type="GO" id="GO:0005886">
    <property type="term" value="C:plasma membrane"/>
    <property type="evidence" value="ECO:0007669"/>
    <property type="project" value="UniProtKB-SubCell"/>
</dbReference>
<evidence type="ECO:0000259" key="6">
    <source>
        <dbReference type="SMART" id="SM00897"/>
    </source>
</evidence>
<reference evidence="8" key="1">
    <citation type="submission" date="2020-11" db="EMBL/GenBank/DDBJ databases">
        <authorList>
            <person name="Konstantinou D."/>
            <person name="Gkelis S."/>
            <person name="Popin R."/>
            <person name="Fewer D."/>
            <person name="Sivonen K."/>
        </authorList>
    </citation>
    <scope>NUCLEOTIDE SEQUENCE</scope>
    <source>
        <strain evidence="8">TAU-MAC 1115</strain>
    </source>
</reference>
<comment type="caution">
    <text evidence="8">The sequence shown here is derived from an EMBL/GenBank/DDBJ whole genome shotgun (WGS) entry which is preliminary data.</text>
</comment>
<evidence type="ECO:0000256" key="2">
    <source>
        <dbReference type="ARBA" id="ARBA00022475"/>
    </source>
</evidence>
<dbReference type="RefSeq" id="WP_215609639.1">
    <property type="nucleotide sequence ID" value="NZ_JADOES010000028.1"/>
</dbReference>
<evidence type="ECO:0000256" key="3">
    <source>
        <dbReference type="ARBA" id="ARBA00022692"/>
    </source>
</evidence>
<dbReference type="Proteomes" id="UP000717364">
    <property type="component" value="Unassembled WGS sequence"/>
</dbReference>
<dbReference type="Pfam" id="PF08495">
    <property type="entry name" value="FIST"/>
    <property type="match status" value="1"/>
</dbReference>
<keyword evidence="3" id="KW-0812">Transmembrane</keyword>
<dbReference type="InterPro" id="IPR016741">
    <property type="entry name" value="UCP018953"/>
</dbReference>
<dbReference type="PANTHER" id="PTHR14939:SF5">
    <property type="entry name" value="F-BOX ONLY PROTEIN 22"/>
    <property type="match status" value="1"/>
</dbReference>
<name>A0A947DGZ1_9CYAN</name>
<sequence length="408" mass="43628">MKWASAVSTHPSLELALREVIERVLTQLEVAPNLAIIFISSAFASEYSRVLPLLKGPLGGAHIIGCSGSGVIGRSNAGHLLEVEETAGISLTVAYLPDVEIQGFHLSIDELPDLDSPPSEWTEIIGVSPADKPHFLLMADPFATGMNDLLQGLDFAYPESVKLGGLAGIESISRSCGLFCGQQLYRQGVIGVALSGNITIDAIVAQGCRPIGPTFRVVEGDRNVVTKVAAQVTQEEAPEQTPLEALQELFQDLDEADRQLAQESLFIGLAQSGFKQSLGQGDFLIRNLVGVDPKVGAIAIADRIRPGQRIQFHLRDAFAAKDDLAALLETYRLNNQDRVSPSGALLFACNGRGTSLFNEPNCDTALFSQKLGPVPLGGFFCNGEIGPVGKTTFLHGFTSVFGICRELD</sequence>
<dbReference type="AlphaFoldDB" id="A0A947DGZ1"/>
<dbReference type="InterPro" id="IPR013702">
    <property type="entry name" value="FIST_domain_N"/>
</dbReference>